<dbReference type="Pfam" id="PF10400">
    <property type="entry name" value="Vir_act_alpha_C"/>
    <property type="match status" value="1"/>
</dbReference>
<dbReference type="RefSeq" id="WP_061609182.1">
    <property type="nucleotide sequence ID" value="NZ_JEMA01000579.1"/>
</dbReference>
<dbReference type="Proteomes" id="UP000075260">
    <property type="component" value="Unassembled WGS sequence"/>
</dbReference>
<sequence length="191" mass="21843">MSLRGAILGFLSLEPTSGYTLKQRFDGSVRSFWSVTQSQIYRELHALEREGLVAATTMPGDGKPDRKVYSLTEPGRAALKGWLEEPLEPLMLRHPLLLKLVFAAQVPPKKLDDILARYAREIEATKGDYEGRLGDERIFSLARSPRERDLWRLSIEHGLAWCDAELRWIERARGELSAERGGQKRWNRKAK</sequence>
<dbReference type="InterPro" id="IPR036390">
    <property type="entry name" value="WH_DNA-bd_sf"/>
</dbReference>
<evidence type="ECO:0000259" key="1">
    <source>
        <dbReference type="Pfam" id="PF03551"/>
    </source>
</evidence>
<comment type="caution">
    <text evidence="3">The sequence shown here is derived from an EMBL/GenBank/DDBJ whole genome shotgun (WGS) entry which is preliminary data.</text>
</comment>
<dbReference type="SUPFAM" id="SSF46785">
    <property type="entry name" value="Winged helix' DNA-binding domain"/>
    <property type="match status" value="1"/>
</dbReference>
<dbReference type="EMBL" id="JEMA01000579">
    <property type="protein sequence ID" value="KYF68322.1"/>
    <property type="molecule type" value="Genomic_DNA"/>
</dbReference>
<dbReference type="AlphaFoldDB" id="A0A150QKG4"/>
<protein>
    <recommendedName>
        <fullName evidence="5">PadR family transcriptional regulator</fullName>
    </recommendedName>
</protein>
<name>A0A150QKG4_SORCE</name>
<dbReference type="InterPro" id="IPR018309">
    <property type="entry name" value="Tscrpt_reg_PadR_C"/>
</dbReference>
<dbReference type="Gene3D" id="6.10.140.190">
    <property type="match status" value="1"/>
</dbReference>
<gene>
    <name evidence="3" type="ORF">BE15_29665</name>
</gene>
<dbReference type="PANTHER" id="PTHR43252">
    <property type="entry name" value="TRANSCRIPTIONAL REGULATOR YQJI"/>
    <property type="match status" value="1"/>
</dbReference>
<dbReference type="Gene3D" id="1.10.10.10">
    <property type="entry name" value="Winged helix-like DNA-binding domain superfamily/Winged helix DNA-binding domain"/>
    <property type="match status" value="1"/>
</dbReference>
<feature type="domain" description="Transcription regulator PadR C-terminal" evidence="2">
    <location>
        <begin position="92"/>
        <end position="176"/>
    </location>
</feature>
<evidence type="ECO:0000313" key="4">
    <source>
        <dbReference type="Proteomes" id="UP000075260"/>
    </source>
</evidence>
<organism evidence="3 4">
    <name type="scientific">Sorangium cellulosum</name>
    <name type="common">Polyangium cellulosum</name>
    <dbReference type="NCBI Taxonomy" id="56"/>
    <lineage>
        <taxon>Bacteria</taxon>
        <taxon>Pseudomonadati</taxon>
        <taxon>Myxococcota</taxon>
        <taxon>Polyangia</taxon>
        <taxon>Polyangiales</taxon>
        <taxon>Polyangiaceae</taxon>
        <taxon>Sorangium</taxon>
    </lineage>
</organism>
<evidence type="ECO:0000259" key="2">
    <source>
        <dbReference type="Pfam" id="PF10400"/>
    </source>
</evidence>
<accession>A0A150QKG4</accession>
<dbReference type="Pfam" id="PF03551">
    <property type="entry name" value="PadR"/>
    <property type="match status" value="1"/>
</dbReference>
<dbReference type="InterPro" id="IPR036388">
    <property type="entry name" value="WH-like_DNA-bd_sf"/>
</dbReference>
<proteinExistence type="predicted"/>
<reference evidence="3 4" key="1">
    <citation type="submission" date="2014-02" db="EMBL/GenBank/DDBJ databases">
        <title>The small core and large imbalanced accessory genome model reveals a collaborative survival strategy of Sorangium cellulosum strains in nature.</title>
        <authorList>
            <person name="Han K."/>
            <person name="Peng R."/>
            <person name="Blom J."/>
            <person name="Li Y.-Z."/>
        </authorList>
    </citation>
    <scope>NUCLEOTIDE SEQUENCE [LARGE SCALE GENOMIC DNA]</scope>
    <source>
        <strain evidence="3 4">So0008-312</strain>
    </source>
</reference>
<dbReference type="PANTHER" id="PTHR43252:SF2">
    <property type="entry name" value="TRANSCRIPTION REGULATOR, PADR-LIKE FAMILY"/>
    <property type="match status" value="1"/>
</dbReference>
<evidence type="ECO:0008006" key="5">
    <source>
        <dbReference type="Google" id="ProtNLM"/>
    </source>
</evidence>
<feature type="domain" description="Transcription regulator PadR N-terminal" evidence="1">
    <location>
        <begin position="7"/>
        <end position="80"/>
    </location>
</feature>
<evidence type="ECO:0000313" key="3">
    <source>
        <dbReference type="EMBL" id="KYF68322.1"/>
    </source>
</evidence>
<dbReference type="InterPro" id="IPR005149">
    <property type="entry name" value="Tscrpt_reg_PadR_N"/>
</dbReference>